<dbReference type="InterPro" id="IPR052709">
    <property type="entry name" value="Transposase-MT_Hybrid"/>
</dbReference>
<dbReference type="PANTHER" id="PTHR46060">
    <property type="entry name" value="MARINER MOS1 TRANSPOSASE-LIKE PROTEIN"/>
    <property type="match status" value="1"/>
</dbReference>
<sequence length="117" mass="13721">MATVFWDRNGVLMMEFIQQGTTISSQVLLYCEKLKNCVGPANRNTRSGMLTFIVVLFHDNARPHTATRTGALLEHFNWELFVNPPYNPDLAPSYYRLFTYLKNWLRPQRFNNNEESM</sequence>
<dbReference type="OrthoDB" id="6753549at2759"/>
<dbReference type="Proteomes" id="UP000235965">
    <property type="component" value="Unassembled WGS sequence"/>
</dbReference>
<dbReference type="AlphaFoldDB" id="A0A2J7QDM4"/>
<protein>
    <recommendedName>
        <fullName evidence="3">Tc1-like transposase DDE domain-containing protein</fullName>
    </recommendedName>
</protein>
<dbReference type="InterPro" id="IPR001888">
    <property type="entry name" value="Transposase_1"/>
</dbReference>
<organism evidence="1 2">
    <name type="scientific">Cryptotermes secundus</name>
    <dbReference type="NCBI Taxonomy" id="105785"/>
    <lineage>
        <taxon>Eukaryota</taxon>
        <taxon>Metazoa</taxon>
        <taxon>Ecdysozoa</taxon>
        <taxon>Arthropoda</taxon>
        <taxon>Hexapoda</taxon>
        <taxon>Insecta</taxon>
        <taxon>Pterygota</taxon>
        <taxon>Neoptera</taxon>
        <taxon>Polyneoptera</taxon>
        <taxon>Dictyoptera</taxon>
        <taxon>Blattodea</taxon>
        <taxon>Blattoidea</taxon>
        <taxon>Termitoidae</taxon>
        <taxon>Kalotermitidae</taxon>
        <taxon>Cryptotermitinae</taxon>
        <taxon>Cryptotermes</taxon>
    </lineage>
</organism>
<dbReference type="InParanoid" id="A0A2J7QDM4"/>
<evidence type="ECO:0008006" key="3">
    <source>
        <dbReference type="Google" id="ProtNLM"/>
    </source>
</evidence>
<dbReference type="Gene3D" id="3.30.420.10">
    <property type="entry name" value="Ribonuclease H-like superfamily/Ribonuclease H"/>
    <property type="match status" value="1"/>
</dbReference>
<keyword evidence="2" id="KW-1185">Reference proteome</keyword>
<name>A0A2J7QDM4_9NEOP</name>
<evidence type="ECO:0000313" key="2">
    <source>
        <dbReference type="Proteomes" id="UP000235965"/>
    </source>
</evidence>
<proteinExistence type="predicted"/>
<reference evidence="1 2" key="1">
    <citation type="submission" date="2017-12" db="EMBL/GenBank/DDBJ databases">
        <title>Hemimetabolous genomes reveal molecular basis of termite eusociality.</title>
        <authorList>
            <person name="Harrison M.C."/>
            <person name="Jongepier E."/>
            <person name="Robertson H.M."/>
            <person name="Arning N."/>
            <person name="Bitard-Feildel T."/>
            <person name="Chao H."/>
            <person name="Childers C.P."/>
            <person name="Dinh H."/>
            <person name="Doddapaneni H."/>
            <person name="Dugan S."/>
            <person name="Gowin J."/>
            <person name="Greiner C."/>
            <person name="Han Y."/>
            <person name="Hu H."/>
            <person name="Hughes D.S.T."/>
            <person name="Huylmans A.-K."/>
            <person name="Kemena C."/>
            <person name="Kremer L.P.M."/>
            <person name="Lee S.L."/>
            <person name="Lopez-Ezquerra A."/>
            <person name="Mallet L."/>
            <person name="Monroy-Kuhn J.M."/>
            <person name="Moser A."/>
            <person name="Murali S.C."/>
            <person name="Muzny D.M."/>
            <person name="Otani S."/>
            <person name="Piulachs M.-D."/>
            <person name="Poelchau M."/>
            <person name="Qu J."/>
            <person name="Schaub F."/>
            <person name="Wada-Katsumata A."/>
            <person name="Worley K.C."/>
            <person name="Xie Q."/>
            <person name="Ylla G."/>
            <person name="Poulsen M."/>
            <person name="Gibbs R.A."/>
            <person name="Schal C."/>
            <person name="Richards S."/>
            <person name="Belles X."/>
            <person name="Korb J."/>
            <person name="Bornberg-Bauer E."/>
        </authorList>
    </citation>
    <scope>NUCLEOTIDE SEQUENCE [LARGE SCALE GENOMIC DNA]</scope>
    <source>
        <tissue evidence="1">Whole body</tissue>
    </source>
</reference>
<dbReference type="InterPro" id="IPR036397">
    <property type="entry name" value="RNaseH_sf"/>
</dbReference>
<dbReference type="STRING" id="105785.A0A2J7QDM4"/>
<accession>A0A2J7QDM4</accession>
<dbReference type="EMBL" id="NEVH01015818">
    <property type="protein sequence ID" value="PNF26677.1"/>
    <property type="molecule type" value="Genomic_DNA"/>
</dbReference>
<comment type="caution">
    <text evidence="1">The sequence shown here is derived from an EMBL/GenBank/DDBJ whole genome shotgun (WGS) entry which is preliminary data.</text>
</comment>
<dbReference type="Pfam" id="PF01359">
    <property type="entry name" value="Transposase_1"/>
    <property type="match status" value="1"/>
</dbReference>
<evidence type="ECO:0000313" key="1">
    <source>
        <dbReference type="EMBL" id="PNF26677.1"/>
    </source>
</evidence>
<dbReference type="GO" id="GO:0003676">
    <property type="term" value="F:nucleic acid binding"/>
    <property type="evidence" value="ECO:0007669"/>
    <property type="project" value="InterPro"/>
</dbReference>
<gene>
    <name evidence="1" type="ORF">B7P43_G04782</name>
</gene>
<dbReference type="PANTHER" id="PTHR46060:SF1">
    <property type="entry name" value="MARINER MOS1 TRANSPOSASE-LIKE PROTEIN"/>
    <property type="match status" value="1"/>
</dbReference>